<dbReference type="EMBL" id="QBUD01000005">
    <property type="protein sequence ID" value="PUB14802.1"/>
    <property type="molecule type" value="Genomic_DNA"/>
</dbReference>
<dbReference type="Proteomes" id="UP000244523">
    <property type="component" value="Unassembled WGS sequence"/>
</dbReference>
<evidence type="ECO:0000313" key="2">
    <source>
        <dbReference type="EMBL" id="PUB14802.1"/>
    </source>
</evidence>
<protein>
    <submittedName>
        <fullName evidence="2">Uncharacterized protein DUF3859</fullName>
    </submittedName>
</protein>
<keyword evidence="3" id="KW-1185">Reference proteome</keyword>
<feature type="domain" description="DUF3859" evidence="1">
    <location>
        <begin position="32"/>
        <end position="159"/>
    </location>
</feature>
<comment type="caution">
    <text evidence="2">The sequence shown here is derived from an EMBL/GenBank/DDBJ whole genome shotgun (WGS) entry which is preliminary data.</text>
</comment>
<reference evidence="2 3" key="1">
    <citation type="submission" date="2018-04" db="EMBL/GenBank/DDBJ databases">
        <title>Genomic Encyclopedia of Archaeal and Bacterial Type Strains, Phase II (KMG-II): from individual species to whole genera.</title>
        <authorList>
            <person name="Goeker M."/>
        </authorList>
    </citation>
    <scope>NUCLEOTIDE SEQUENCE [LARGE SCALE GENOMIC DNA]</scope>
    <source>
        <strain evidence="2 3">DSM 29955</strain>
    </source>
</reference>
<dbReference type="RefSeq" id="WP_108386399.1">
    <property type="nucleotide sequence ID" value="NZ_QBUD01000005.1"/>
</dbReference>
<organism evidence="2 3">
    <name type="scientific">Yoonia sediminilitoris</name>
    <dbReference type="NCBI Taxonomy" id="1286148"/>
    <lineage>
        <taxon>Bacteria</taxon>
        <taxon>Pseudomonadati</taxon>
        <taxon>Pseudomonadota</taxon>
        <taxon>Alphaproteobacteria</taxon>
        <taxon>Rhodobacterales</taxon>
        <taxon>Paracoccaceae</taxon>
        <taxon>Yoonia</taxon>
    </lineage>
</organism>
<accession>A0A2T6KH08</accession>
<evidence type="ECO:0000313" key="3">
    <source>
        <dbReference type="Proteomes" id="UP000244523"/>
    </source>
</evidence>
<gene>
    <name evidence="2" type="ORF">C8N45_10523</name>
</gene>
<dbReference type="AlphaFoldDB" id="A0A2T6KH08"/>
<name>A0A2T6KH08_9RHOB</name>
<sequence length="179" mass="18939">MKPIIALLVCLPSVLLSETLSEDRISDQIASFEAGIICAPEPVGSTPAPGTVAGTTHVIDVDPPFVSTNRRVPAVIGIGFGVKAMARDPAGLQGVTILVTHPPMGKDRVEEQNFGSKISGSAPSVTFYQFDAPYERVYGTWNMTAIKNGEQIYSADFEVVPASQVLELASVCGFEALLS</sequence>
<dbReference type="OrthoDB" id="7864302at2"/>
<dbReference type="Gene3D" id="2.60.40.2390">
    <property type="match status" value="1"/>
</dbReference>
<evidence type="ECO:0000259" key="1">
    <source>
        <dbReference type="Pfam" id="PF12975"/>
    </source>
</evidence>
<dbReference type="Pfam" id="PF12975">
    <property type="entry name" value="DUF3859"/>
    <property type="match status" value="1"/>
</dbReference>
<dbReference type="InterPro" id="IPR024331">
    <property type="entry name" value="DUF3859"/>
</dbReference>
<proteinExistence type="predicted"/>